<dbReference type="SUPFAM" id="SSF89124">
    <property type="entry name" value="Nop domain"/>
    <property type="match status" value="1"/>
</dbReference>
<dbReference type="InterPro" id="IPR036070">
    <property type="entry name" value="Nop_dom_sf"/>
</dbReference>
<organism evidence="2 3">
    <name type="scientific">Molossus molossus</name>
    <name type="common">Pallas' mastiff bat</name>
    <name type="synonym">Vespertilio molossus</name>
    <dbReference type="NCBI Taxonomy" id="27622"/>
    <lineage>
        <taxon>Eukaryota</taxon>
        <taxon>Metazoa</taxon>
        <taxon>Chordata</taxon>
        <taxon>Craniata</taxon>
        <taxon>Vertebrata</taxon>
        <taxon>Euteleostomi</taxon>
        <taxon>Mammalia</taxon>
        <taxon>Eutheria</taxon>
        <taxon>Laurasiatheria</taxon>
        <taxon>Chiroptera</taxon>
        <taxon>Yangochiroptera</taxon>
        <taxon>Molossidae</taxon>
        <taxon>Molossus</taxon>
    </lineage>
</organism>
<evidence type="ECO:0000259" key="1">
    <source>
        <dbReference type="Pfam" id="PF01798"/>
    </source>
</evidence>
<dbReference type="InterPro" id="IPR002687">
    <property type="entry name" value="Nop_dom"/>
</dbReference>
<dbReference type="Pfam" id="PF01798">
    <property type="entry name" value="Nop"/>
    <property type="match status" value="1"/>
</dbReference>
<dbReference type="PANTHER" id="PTHR10894">
    <property type="entry name" value="NUCLEOLAR PROTEIN 5 NUCLEOLAR PROTEIN NOP5 NOP58"/>
    <property type="match status" value="1"/>
</dbReference>
<comment type="caution">
    <text evidence="2">The sequence shown here is derived from an EMBL/GenBank/DDBJ whole genome shotgun (WGS) entry which is preliminary data.</text>
</comment>
<dbReference type="InParanoid" id="A0A7J8IZC9"/>
<reference evidence="2 3" key="1">
    <citation type="journal article" date="2020" name="Nature">
        <title>Six reference-quality genomes reveal evolution of bat adaptations.</title>
        <authorList>
            <person name="Jebb D."/>
            <person name="Huang Z."/>
            <person name="Pippel M."/>
            <person name="Hughes G.M."/>
            <person name="Lavrichenko K."/>
            <person name="Devanna P."/>
            <person name="Winkler S."/>
            <person name="Jermiin L.S."/>
            <person name="Skirmuntt E.C."/>
            <person name="Katzourakis A."/>
            <person name="Burkitt-Gray L."/>
            <person name="Ray D.A."/>
            <person name="Sullivan K.A.M."/>
            <person name="Roscito J.G."/>
            <person name="Kirilenko B.M."/>
            <person name="Davalos L.M."/>
            <person name="Corthals A.P."/>
            <person name="Power M.L."/>
            <person name="Jones G."/>
            <person name="Ransome R.D."/>
            <person name="Dechmann D.K.N."/>
            <person name="Locatelli A.G."/>
            <person name="Puechmaille S.J."/>
            <person name="Fedrigo O."/>
            <person name="Jarvis E.D."/>
            <person name="Hiller M."/>
            <person name="Vernes S.C."/>
            <person name="Myers E.W."/>
            <person name="Teeling E.C."/>
        </authorList>
    </citation>
    <scope>NUCLEOTIDE SEQUENCE [LARGE SCALE GENOMIC DNA]</scope>
    <source>
        <strain evidence="2">MMolMol1</strain>
        <tissue evidence="2">Muscle</tissue>
    </source>
</reference>
<dbReference type="PANTHER" id="PTHR10894:SF1">
    <property type="entry name" value="NUCLEOLAR PROTEIN 58"/>
    <property type="match status" value="1"/>
</dbReference>
<keyword evidence="3" id="KW-1185">Reference proteome</keyword>
<dbReference type="Proteomes" id="UP000550707">
    <property type="component" value="Unassembled WGS sequence"/>
</dbReference>
<dbReference type="EMBL" id="JACASF010000003">
    <property type="protein sequence ID" value="KAF6489924.1"/>
    <property type="molecule type" value="Genomic_DNA"/>
</dbReference>
<dbReference type="GO" id="GO:0032040">
    <property type="term" value="C:small-subunit processome"/>
    <property type="evidence" value="ECO:0007669"/>
    <property type="project" value="InterPro"/>
</dbReference>
<feature type="domain" description="Nop" evidence="1">
    <location>
        <begin position="79"/>
        <end position="174"/>
    </location>
</feature>
<name>A0A7J8IZC9_MOLMO</name>
<sequence length="187" mass="20656">MEPLAVADAKLEEVIKEKLNLSCIHSPIVNELMGGICSQIDRLIPGVEPRKIVATCLGLAHSLSHYRLEFSADNVDTVIVQVICDRKNHASAQLPELLPEEVKAKVKEEIAMGTEVSEDICNNLHIYSQVIESSESRTQLYKYLQNRIMANVPHVTVMVGELVGARLTGHAGSFEFGQTFSFYSSDS</sequence>
<protein>
    <recommendedName>
        <fullName evidence="1">Nop domain-containing protein</fullName>
    </recommendedName>
</protein>
<dbReference type="Gene3D" id="1.10.287.4070">
    <property type="match status" value="1"/>
</dbReference>
<accession>A0A7J8IZC9</accession>
<dbReference type="GO" id="GO:0030515">
    <property type="term" value="F:snoRNA binding"/>
    <property type="evidence" value="ECO:0007669"/>
    <property type="project" value="InterPro"/>
</dbReference>
<gene>
    <name evidence="2" type="ORF">HJG59_010318</name>
</gene>
<evidence type="ECO:0000313" key="2">
    <source>
        <dbReference type="EMBL" id="KAF6489924.1"/>
    </source>
</evidence>
<dbReference type="InterPro" id="IPR045056">
    <property type="entry name" value="Nop56/Nop58"/>
</dbReference>
<proteinExistence type="predicted"/>
<dbReference type="GO" id="GO:0031428">
    <property type="term" value="C:box C/D methylation guide snoRNP complex"/>
    <property type="evidence" value="ECO:0007669"/>
    <property type="project" value="InterPro"/>
</dbReference>
<evidence type="ECO:0000313" key="3">
    <source>
        <dbReference type="Proteomes" id="UP000550707"/>
    </source>
</evidence>
<dbReference type="AlphaFoldDB" id="A0A7J8IZC9"/>